<dbReference type="InterPro" id="IPR023347">
    <property type="entry name" value="Lysozyme_dom_sf"/>
</dbReference>
<keyword evidence="5" id="KW-0472">Membrane</keyword>
<keyword evidence="7" id="KW-1185">Reference proteome</keyword>
<evidence type="ECO:0000256" key="2">
    <source>
        <dbReference type="ARBA" id="ARBA00022638"/>
    </source>
</evidence>
<keyword evidence="1 4" id="KW-0929">Antimicrobial</keyword>
<sequence>MQRSVSPLGRKFLYAHEGVVTKAYRCPAGEWTIGAGLTSKSGVVKVTPGMIITEAENDRLVDLALSKNYVPRVLAALGSECSQQALDAGASFDYNTGAIHKASWVKAFLGKDFVQTHARLLLWTKGGGKVLPGLKRRREAEYDLLVHGDYALAAPPPAIPPRGGAQILVRLSAAEIENIKEGLKSLGFDATAPRGCIGLHAVLKYQESRDLLVDGKVGIATLSSLQRDLDARLKGKRAGLGAAAGTSVVAGDQVTNVVTNPLPADPSALLPNQVATLVGVGIIAAAALYLVIQAVRYRDVIASSIDGMAPRLAALLRSF</sequence>
<dbReference type="SUPFAM" id="SSF47090">
    <property type="entry name" value="PGBD-like"/>
    <property type="match status" value="1"/>
</dbReference>
<dbReference type="Proteomes" id="UP000528286">
    <property type="component" value="Unassembled WGS sequence"/>
</dbReference>
<organism evidence="6 7">
    <name type="scientific">Gellertiella hungarica</name>
    <dbReference type="NCBI Taxonomy" id="1572859"/>
    <lineage>
        <taxon>Bacteria</taxon>
        <taxon>Pseudomonadati</taxon>
        <taxon>Pseudomonadota</taxon>
        <taxon>Alphaproteobacteria</taxon>
        <taxon>Hyphomicrobiales</taxon>
        <taxon>Rhizobiaceae</taxon>
        <taxon>Gellertiella</taxon>
    </lineage>
</organism>
<evidence type="ECO:0000256" key="4">
    <source>
        <dbReference type="RuleBase" id="RU003788"/>
    </source>
</evidence>
<proteinExistence type="inferred from homology"/>
<reference evidence="6 7" key="1">
    <citation type="submission" date="2020-08" db="EMBL/GenBank/DDBJ databases">
        <title>Genomic Encyclopedia of Type Strains, Phase IV (KMG-IV): sequencing the most valuable type-strain genomes for metagenomic binning, comparative biology and taxonomic classification.</title>
        <authorList>
            <person name="Goeker M."/>
        </authorList>
    </citation>
    <scope>NUCLEOTIDE SEQUENCE [LARGE SCALE GENOMIC DNA]</scope>
    <source>
        <strain evidence="6 7">DSM 29853</strain>
    </source>
</reference>
<dbReference type="SUPFAM" id="SSF53955">
    <property type="entry name" value="Lysozyme-like"/>
    <property type="match status" value="1"/>
</dbReference>
<dbReference type="CDD" id="cd00737">
    <property type="entry name" value="lyz_endolysin_autolysin"/>
    <property type="match status" value="1"/>
</dbReference>
<dbReference type="GO" id="GO:0009253">
    <property type="term" value="P:peptidoglycan catabolic process"/>
    <property type="evidence" value="ECO:0007669"/>
    <property type="project" value="InterPro"/>
</dbReference>
<evidence type="ECO:0000256" key="1">
    <source>
        <dbReference type="ARBA" id="ARBA00022529"/>
    </source>
</evidence>
<dbReference type="Gene3D" id="1.10.530.40">
    <property type="match status" value="1"/>
</dbReference>
<name>A0A7W6J9C0_9HYPH</name>
<dbReference type="EMBL" id="JACIEZ010000008">
    <property type="protein sequence ID" value="MBB4066258.1"/>
    <property type="molecule type" value="Genomic_DNA"/>
</dbReference>
<dbReference type="GO" id="GO:0003796">
    <property type="term" value="F:lysozyme activity"/>
    <property type="evidence" value="ECO:0007669"/>
    <property type="project" value="UniProtKB-EC"/>
</dbReference>
<dbReference type="GO" id="GO:0031640">
    <property type="term" value="P:killing of cells of another organism"/>
    <property type="evidence" value="ECO:0007669"/>
    <property type="project" value="UniProtKB-KW"/>
</dbReference>
<dbReference type="InterPro" id="IPR023346">
    <property type="entry name" value="Lysozyme-like_dom_sf"/>
</dbReference>
<dbReference type="InterPro" id="IPR002196">
    <property type="entry name" value="Glyco_hydro_24"/>
</dbReference>
<keyword evidence="3" id="KW-1035">Host cytoplasm</keyword>
<protein>
    <recommendedName>
        <fullName evidence="4">Lysozyme</fullName>
        <ecNumber evidence="4">3.2.1.17</ecNumber>
    </recommendedName>
</protein>
<dbReference type="RefSeq" id="WP_183367549.1">
    <property type="nucleotide sequence ID" value="NZ_JACIEZ010000008.1"/>
</dbReference>
<keyword evidence="5" id="KW-1133">Transmembrane helix</keyword>
<comment type="similarity">
    <text evidence="4">Belongs to the glycosyl hydrolase 24 family.</text>
</comment>
<dbReference type="AlphaFoldDB" id="A0A7W6J9C0"/>
<evidence type="ECO:0000256" key="5">
    <source>
        <dbReference type="SAM" id="Phobius"/>
    </source>
</evidence>
<evidence type="ECO:0000313" key="7">
    <source>
        <dbReference type="Proteomes" id="UP000528286"/>
    </source>
</evidence>
<keyword evidence="5" id="KW-0812">Transmembrane</keyword>
<dbReference type="EC" id="3.2.1.17" evidence="4"/>
<comment type="caution">
    <text evidence="6">The sequence shown here is derived from an EMBL/GenBank/DDBJ whole genome shotgun (WGS) entry which is preliminary data.</text>
</comment>
<keyword evidence="2 4" id="KW-0081">Bacteriolytic enzyme</keyword>
<feature type="transmembrane region" description="Helical" evidence="5">
    <location>
        <begin position="274"/>
        <end position="292"/>
    </location>
</feature>
<evidence type="ECO:0000256" key="3">
    <source>
        <dbReference type="ARBA" id="ARBA00023200"/>
    </source>
</evidence>
<comment type="catalytic activity">
    <reaction evidence="4">
        <text>Hydrolysis of (1-&gt;4)-beta-linkages between N-acetylmuramic acid and N-acetyl-D-glucosamine residues in a peptidoglycan and between N-acetyl-D-glucosamine residues in chitodextrins.</text>
        <dbReference type="EC" id="3.2.1.17"/>
    </reaction>
</comment>
<dbReference type="InterPro" id="IPR036365">
    <property type="entry name" value="PGBD-like_sf"/>
</dbReference>
<dbReference type="GO" id="GO:0042742">
    <property type="term" value="P:defense response to bacterium"/>
    <property type="evidence" value="ECO:0007669"/>
    <property type="project" value="UniProtKB-KW"/>
</dbReference>
<dbReference type="PANTHER" id="PTHR38107">
    <property type="match status" value="1"/>
</dbReference>
<dbReference type="InterPro" id="IPR051018">
    <property type="entry name" value="Bacteriophage_GH24"/>
</dbReference>
<keyword evidence="4 6" id="KW-0378">Hydrolase</keyword>
<dbReference type="InterPro" id="IPR033907">
    <property type="entry name" value="Endolysin_autolysin"/>
</dbReference>
<evidence type="ECO:0000313" key="6">
    <source>
        <dbReference type="EMBL" id="MBB4066258.1"/>
    </source>
</evidence>
<keyword evidence="4 6" id="KW-0326">Glycosidase</keyword>
<accession>A0A7W6J9C0</accession>
<dbReference type="GO" id="GO:0016998">
    <property type="term" value="P:cell wall macromolecule catabolic process"/>
    <property type="evidence" value="ECO:0007669"/>
    <property type="project" value="InterPro"/>
</dbReference>
<gene>
    <name evidence="6" type="ORF">GGR23_003473</name>
</gene>
<dbReference type="Pfam" id="PF00959">
    <property type="entry name" value="Phage_lysozyme"/>
    <property type="match status" value="1"/>
</dbReference>
<dbReference type="PANTHER" id="PTHR38107:SF3">
    <property type="entry name" value="LYSOZYME RRRD-RELATED"/>
    <property type="match status" value="1"/>
</dbReference>